<dbReference type="Pfam" id="PF01712">
    <property type="entry name" value="dNK"/>
    <property type="match status" value="1"/>
</dbReference>
<dbReference type="SUPFAM" id="SSF52540">
    <property type="entry name" value="P-loop containing nucleoside triphosphate hydrolases"/>
    <property type="match status" value="1"/>
</dbReference>
<dbReference type="PANTHER" id="PTHR10513:SF46">
    <property type="entry name" value="DEOXYGUANOSINE KINASE"/>
    <property type="match status" value="1"/>
</dbReference>
<dbReference type="InterPro" id="IPR050566">
    <property type="entry name" value="Deoxyribonucleoside_kinase"/>
</dbReference>
<evidence type="ECO:0000256" key="2">
    <source>
        <dbReference type="PIRSR" id="PIRSR000705-3"/>
    </source>
</evidence>
<dbReference type="EMBL" id="LGCL01000004">
    <property type="protein sequence ID" value="KPL80563.1"/>
    <property type="molecule type" value="Genomic_DNA"/>
</dbReference>
<dbReference type="InterPro" id="IPR031314">
    <property type="entry name" value="DNK_dom"/>
</dbReference>
<feature type="binding site" evidence="1">
    <location>
        <position position="82"/>
    </location>
    <ligand>
        <name>substrate</name>
    </ligand>
</feature>
<dbReference type="GO" id="GO:0019136">
    <property type="term" value="F:deoxynucleoside kinase activity"/>
    <property type="evidence" value="ECO:0007669"/>
    <property type="project" value="InterPro"/>
</dbReference>
<dbReference type="GO" id="GO:0005524">
    <property type="term" value="F:ATP binding"/>
    <property type="evidence" value="ECO:0007669"/>
    <property type="project" value="UniProtKB-KW"/>
</dbReference>
<comment type="caution">
    <text evidence="4">The sequence shown here is derived from an EMBL/GenBank/DDBJ whole genome shotgun (WGS) entry which is preliminary data.</text>
</comment>
<evidence type="ECO:0000259" key="3">
    <source>
        <dbReference type="Pfam" id="PF01712"/>
    </source>
</evidence>
<dbReference type="OrthoDB" id="9774907at2"/>
<feature type="domain" description="Deoxynucleoside kinase" evidence="3">
    <location>
        <begin position="3"/>
        <end position="201"/>
    </location>
</feature>
<evidence type="ECO:0000256" key="1">
    <source>
        <dbReference type="PIRSR" id="PIRSR000705-2"/>
    </source>
</evidence>
<organism evidence="4 5">
    <name type="scientific">Ornatilinea apprima</name>
    <dbReference type="NCBI Taxonomy" id="1134406"/>
    <lineage>
        <taxon>Bacteria</taxon>
        <taxon>Bacillati</taxon>
        <taxon>Chloroflexota</taxon>
        <taxon>Anaerolineae</taxon>
        <taxon>Anaerolineales</taxon>
        <taxon>Anaerolineaceae</taxon>
        <taxon>Ornatilinea</taxon>
    </lineage>
</organism>
<dbReference type="AlphaFoldDB" id="A0A0P6XCY8"/>
<evidence type="ECO:0000313" key="5">
    <source>
        <dbReference type="Proteomes" id="UP000050417"/>
    </source>
</evidence>
<proteinExistence type="predicted"/>
<feature type="binding site" evidence="1">
    <location>
        <position position="77"/>
    </location>
    <ligand>
        <name>substrate</name>
    </ligand>
</feature>
<feature type="binding site" evidence="1">
    <location>
        <position position="143"/>
    </location>
    <ligand>
        <name>substrate</name>
    </ligand>
</feature>
<accession>A0A0P6XCY8</accession>
<gene>
    <name evidence="4" type="ORF">ADN00_01590</name>
</gene>
<dbReference type="PIRSF" id="PIRSF000705">
    <property type="entry name" value="DNK"/>
    <property type="match status" value="1"/>
</dbReference>
<dbReference type="RefSeq" id="WP_075061209.1">
    <property type="nucleotide sequence ID" value="NZ_LGCL01000004.1"/>
</dbReference>
<dbReference type="Proteomes" id="UP000050417">
    <property type="component" value="Unassembled WGS sequence"/>
</dbReference>
<dbReference type="InterPro" id="IPR002624">
    <property type="entry name" value="DCK/DGK"/>
</dbReference>
<sequence length="217" mass="25331">MYFVIEGVIGVGKTTLARLLQPSFEANLLLEVFEENPFLNDFYSDRARYAFQTQIFFLLSRYHQQNKGVPALMEQGRHIIGDYTFDKDSLFARINLHGDELEMYYRVHEALGEKITPPDLVVYLRASTRTLMQRIALRDRPYERQMERDYIADLNQAYEDYFVHQAEKLSIPVLAIDTNDIDFVRNPEDLSAIENRIRQVLHLPPFQPELPLVGDAS</sequence>
<feature type="binding site" evidence="1">
    <location>
        <position position="43"/>
    </location>
    <ligand>
        <name>substrate</name>
    </ligand>
</feature>
<feature type="binding site" evidence="2">
    <location>
        <begin position="7"/>
        <end position="15"/>
    </location>
    <ligand>
        <name>ATP</name>
        <dbReference type="ChEBI" id="CHEBI:30616"/>
    </ligand>
</feature>
<name>A0A0P6XCY8_9CHLR</name>
<dbReference type="STRING" id="1134406.ADN00_01590"/>
<feature type="binding site" evidence="1">
    <location>
        <position position="31"/>
    </location>
    <ligand>
        <name>substrate</name>
    </ligand>
</feature>
<dbReference type="PANTHER" id="PTHR10513">
    <property type="entry name" value="DEOXYNUCLEOSIDE KINASE"/>
    <property type="match status" value="1"/>
</dbReference>
<keyword evidence="5" id="KW-1185">Reference proteome</keyword>
<dbReference type="InterPro" id="IPR027417">
    <property type="entry name" value="P-loop_NTPase"/>
</dbReference>
<keyword evidence="2" id="KW-0547">Nucleotide-binding</keyword>
<protein>
    <recommendedName>
        <fullName evidence="3">Deoxynucleoside kinase domain-containing protein</fullName>
    </recommendedName>
</protein>
<evidence type="ECO:0000313" key="4">
    <source>
        <dbReference type="EMBL" id="KPL80563.1"/>
    </source>
</evidence>
<feature type="binding site" evidence="2">
    <location>
        <begin position="134"/>
        <end position="138"/>
    </location>
    <ligand>
        <name>ATP</name>
        <dbReference type="ChEBI" id="CHEBI:30616"/>
    </ligand>
</feature>
<dbReference type="Gene3D" id="3.40.50.300">
    <property type="entry name" value="P-loop containing nucleotide triphosphate hydrolases"/>
    <property type="match status" value="1"/>
</dbReference>
<feature type="binding site" evidence="1">
    <location>
        <position position="54"/>
    </location>
    <ligand>
        <name>substrate</name>
    </ligand>
</feature>
<dbReference type="CDD" id="cd01673">
    <property type="entry name" value="dNK"/>
    <property type="match status" value="1"/>
</dbReference>
<keyword evidence="2" id="KW-0067">ATP-binding</keyword>
<dbReference type="PATRIC" id="fig|1134406.4.peg.1077"/>
<reference evidence="4 5" key="1">
    <citation type="submission" date="2015-07" db="EMBL/GenBank/DDBJ databases">
        <title>Genome sequence of Ornatilinea apprima DSM 23815.</title>
        <authorList>
            <person name="Hemp J."/>
            <person name="Ward L.M."/>
            <person name="Pace L.A."/>
            <person name="Fischer W.W."/>
        </authorList>
    </citation>
    <scope>NUCLEOTIDE SEQUENCE [LARGE SCALE GENOMIC DNA]</scope>
    <source>
        <strain evidence="4 5">P3M-1</strain>
    </source>
</reference>
<dbReference type="GO" id="GO:0005737">
    <property type="term" value="C:cytoplasm"/>
    <property type="evidence" value="ECO:0007669"/>
    <property type="project" value="TreeGrafter"/>
</dbReference>